<dbReference type="Pfam" id="PF21058">
    <property type="entry name" value="Stereocilin"/>
    <property type="match status" value="1"/>
</dbReference>
<dbReference type="GO" id="GO:0007160">
    <property type="term" value="P:cell-matrix adhesion"/>
    <property type="evidence" value="ECO:0007669"/>
    <property type="project" value="TreeGrafter"/>
</dbReference>
<protein>
    <recommendedName>
        <fullName evidence="4">Stereocilin LRR domain-containing protein</fullName>
    </recommendedName>
</protein>
<keyword evidence="2" id="KW-0325">Glycoprotein</keyword>
<sequence>RSDAGIRNPSVRSEPTFITRRHEASSGANGFDQNVEVLTENIQSARSDDSNNEEEKSVRTEYQSRSKKNQRMPSERNVTDTPKLNFSNVFNNLYYVYQEVFVEGFFQSLPQTMSLSTSATFSTKGAATVSPIVPSVTLFPINPSTVLLTSTVSRIAFSTISSTVSSTTSTPTTLPVIPPAVPSITDWCKYSSWAVMPVSPSIVGLCWKFDMVAFYLNLCCNTSLIGQLTLDPKNQWVRSVCSDNNTTDLVTQVCLYSQWVQPIIVDMTVLALCVDLDTVNFTQKVCANSTIIQNLLTNLDNSWLLEQCANLTGGTGVGKGDFMGFKPSEQCQYANWTGIFPDAAVLVLCWDYDRANFISLICKKPSILSHIIQAPSNFWVSTLCATYPTSSQSNTTSSGSNNNTNTTSEVKPCLVKELIKNLNWSCSVDLSGACQPGSSQFLELQMFFHCGVEVLLPGLGKMTTPQASAMVRKSFNVWVVLLLILEENGMTTLRVTDNIRQSVLDSVVAFLAREANFDNKQVLLQCFGVECYLLEDIVVDIVVISITLLQEYFHIPLGRLRAVLGSVDVNTMRLILQYLIRNQDSLQLSDEYLRTIVGVLIQVDLRLDQTLFLYMGSLLRLAAPEDIRYLPLPQNDVNVLITINSNINNLSFDQREAFGCWFSQALSAANITAGGLSFIRNHGNVIAYLPFPSFQHLSPAQLLDGLDVLLRNDLEPLKEEFVAQSIIGKYRNLTADQFRRLATLTCQANLNSLLVYVGTDVLPVIKENIRMCITQGLSVSSTLVSSLFLNSTDLQSPAALSPQRVSQLSCFLPLLGVGFLQQLSQSQLLPNLNVLASVPFSHTQAAVIIDKVSSNINDFFVVDVCLMCVLWQFSVPGALSQLGSLASGVRVETLGALSPNSLLTALANFSQYKPELAPPQTSAIATKLWAKTLFNEVMTPIQNFSSQLFMHLGTVAQGMSCNALKMMIQGYPSVSSLRNILRVLREQSQPLHPSLLNCVTDKLYKSDFFAELLKDMGSQIALSFPMSIIKRFPPVMIDSLRKMVVQDPQYFLLMPRIKQTILVDNIVQSLGMQTGEYTEKEFRSLGVMATFVGDEVFAQLDRSFFVYSIESLRGLCYNSSKRIQVASILQETSTFGPVKNWTAVTLNQVDRFLFFLPTETIKLIPLDLMSQERIEKLFVNQKKWESGTIGSLCEQERSVHFTTQQFVLQYFLGFLKPGRAASPVPTCESLHQTQPAAWPVTSLMSMSSAAFRSCLELIGQDLFFSPPQLSLLLRRTKEVYGAAVIPAQLGHITTQLSADELVSLNLSDSRNLSVLGAINNWTRKQLGLLFSAMLTSTNKNPSQLDSSSFVALGYIICGIETPVIRNLNAVEFSKAVLWLGHLHLSCSEDQLQAMVALLSQRLAFGPISSWGPEIFIEIGAFAAGIPDMAMSALVKDQIEGITSLAISLIPAKKFAVVFNHVQISWFSYEQAAAVTADQRSALSHIQQIALSMVLDPLENKPVDFRGIAFL</sequence>
<gene>
    <name evidence="5" type="ORF">P4O66_021833</name>
</gene>
<keyword evidence="6" id="KW-1185">Reference proteome</keyword>
<reference evidence="5" key="1">
    <citation type="submission" date="2023-03" db="EMBL/GenBank/DDBJ databases">
        <title>Electrophorus voltai genome.</title>
        <authorList>
            <person name="Bian C."/>
        </authorList>
    </citation>
    <scope>NUCLEOTIDE SEQUENCE</scope>
    <source>
        <strain evidence="5">CB-2022</strain>
        <tissue evidence="5">Muscle</tissue>
    </source>
</reference>
<feature type="domain" description="Stereocilin LRR" evidence="4">
    <location>
        <begin position="494"/>
        <end position="902"/>
    </location>
</feature>
<proteinExistence type="predicted"/>
<dbReference type="InterPro" id="IPR026664">
    <property type="entry name" value="Stereocilin-rel"/>
</dbReference>
<keyword evidence="1" id="KW-0732">Signal</keyword>
<comment type="caution">
    <text evidence="5">The sequence shown here is derived from an EMBL/GenBank/DDBJ whole genome shotgun (WGS) entry which is preliminary data.</text>
</comment>
<dbReference type="InterPro" id="IPR048992">
    <property type="entry name" value="Stereocilin_LRR"/>
</dbReference>
<evidence type="ECO:0000256" key="3">
    <source>
        <dbReference type="SAM" id="MobiDB-lite"/>
    </source>
</evidence>
<evidence type="ECO:0000313" key="6">
    <source>
        <dbReference type="Proteomes" id="UP001239994"/>
    </source>
</evidence>
<dbReference type="GO" id="GO:0009986">
    <property type="term" value="C:cell surface"/>
    <property type="evidence" value="ECO:0007669"/>
    <property type="project" value="TreeGrafter"/>
</dbReference>
<evidence type="ECO:0000313" key="5">
    <source>
        <dbReference type="EMBL" id="KAK1802165.1"/>
    </source>
</evidence>
<evidence type="ECO:0000256" key="1">
    <source>
        <dbReference type="ARBA" id="ARBA00022729"/>
    </source>
</evidence>
<dbReference type="PANTHER" id="PTHR23412:SF19">
    <property type="entry name" value="STEREOCILIN 1"/>
    <property type="match status" value="1"/>
</dbReference>
<feature type="non-terminal residue" evidence="5">
    <location>
        <position position="1"/>
    </location>
</feature>
<feature type="region of interest" description="Disordered" evidence="3">
    <location>
        <begin position="1"/>
        <end position="82"/>
    </location>
</feature>
<evidence type="ECO:0000256" key="2">
    <source>
        <dbReference type="ARBA" id="ARBA00023180"/>
    </source>
</evidence>
<dbReference type="PANTHER" id="PTHR23412">
    <property type="entry name" value="STEREOCILIN RELATED"/>
    <property type="match status" value="1"/>
</dbReference>
<dbReference type="Proteomes" id="UP001239994">
    <property type="component" value="Unassembled WGS sequence"/>
</dbReference>
<name>A0AAD8ZNQ3_9TELE</name>
<evidence type="ECO:0000259" key="4">
    <source>
        <dbReference type="Pfam" id="PF21058"/>
    </source>
</evidence>
<dbReference type="EMBL" id="JAROKS010000007">
    <property type="protein sequence ID" value="KAK1802165.1"/>
    <property type="molecule type" value="Genomic_DNA"/>
</dbReference>
<feature type="compositionally biased region" description="Basic and acidic residues" evidence="3">
    <location>
        <begin position="46"/>
        <end position="64"/>
    </location>
</feature>
<organism evidence="5 6">
    <name type="scientific">Electrophorus voltai</name>
    <dbReference type="NCBI Taxonomy" id="2609070"/>
    <lineage>
        <taxon>Eukaryota</taxon>
        <taxon>Metazoa</taxon>
        <taxon>Chordata</taxon>
        <taxon>Craniata</taxon>
        <taxon>Vertebrata</taxon>
        <taxon>Euteleostomi</taxon>
        <taxon>Actinopterygii</taxon>
        <taxon>Neopterygii</taxon>
        <taxon>Teleostei</taxon>
        <taxon>Ostariophysi</taxon>
        <taxon>Gymnotiformes</taxon>
        <taxon>Gymnotoidei</taxon>
        <taxon>Gymnotidae</taxon>
        <taxon>Electrophorus</taxon>
    </lineage>
</organism>
<accession>A0AAD8ZNQ3</accession>